<feature type="compositionally biased region" description="Basic and acidic residues" evidence="1">
    <location>
        <begin position="99"/>
        <end position="111"/>
    </location>
</feature>
<feature type="compositionally biased region" description="Polar residues" evidence="1">
    <location>
        <begin position="1"/>
        <end position="10"/>
    </location>
</feature>
<feature type="region of interest" description="Disordered" evidence="1">
    <location>
        <begin position="92"/>
        <end position="113"/>
    </location>
</feature>
<protein>
    <submittedName>
        <fullName evidence="2">Uncharacterized protein</fullName>
    </submittedName>
</protein>
<gene>
    <name evidence="2" type="ORF">SEMRO_1031_G233390.1</name>
</gene>
<reference evidence="2" key="1">
    <citation type="submission" date="2020-06" db="EMBL/GenBank/DDBJ databases">
        <authorList>
            <consortium name="Plant Systems Biology data submission"/>
        </authorList>
    </citation>
    <scope>NUCLEOTIDE SEQUENCE</scope>
    <source>
        <strain evidence="2">D6</strain>
    </source>
</reference>
<name>A0A9N8HLH3_9STRA</name>
<evidence type="ECO:0000313" key="3">
    <source>
        <dbReference type="Proteomes" id="UP001153069"/>
    </source>
</evidence>
<keyword evidence="3" id="KW-1185">Reference proteome</keyword>
<feature type="compositionally biased region" description="Basic and acidic residues" evidence="1">
    <location>
        <begin position="300"/>
        <end position="314"/>
    </location>
</feature>
<dbReference type="AlphaFoldDB" id="A0A9N8HLH3"/>
<feature type="compositionally biased region" description="Polar residues" evidence="1">
    <location>
        <begin position="316"/>
        <end position="334"/>
    </location>
</feature>
<feature type="region of interest" description="Disordered" evidence="1">
    <location>
        <begin position="1"/>
        <end position="32"/>
    </location>
</feature>
<evidence type="ECO:0000313" key="2">
    <source>
        <dbReference type="EMBL" id="CAB9519608.1"/>
    </source>
</evidence>
<dbReference type="Proteomes" id="UP001153069">
    <property type="component" value="Unassembled WGS sequence"/>
</dbReference>
<dbReference type="EMBL" id="CAICTM010001029">
    <property type="protein sequence ID" value="CAB9519608.1"/>
    <property type="molecule type" value="Genomic_DNA"/>
</dbReference>
<organism evidence="2 3">
    <name type="scientific">Seminavis robusta</name>
    <dbReference type="NCBI Taxonomy" id="568900"/>
    <lineage>
        <taxon>Eukaryota</taxon>
        <taxon>Sar</taxon>
        <taxon>Stramenopiles</taxon>
        <taxon>Ochrophyta</taxon>
        <taxon>Bacillariophyta</taxon>
        <taxon>Bacillariophyceae</taxon>
        <taxon>Bacillariophycidae</taxon>
        <taxon>Naviculales</taxon>
        <taxon>Naviculaceae</taxon>
        <taxon>Seminavis</taxon>
    </lineage>
</organism>
<proteinExistence type="predicted"/>
<dbReference type="OrthoDB" id="48882at2759"/>
<sequence length="420" mass="47678">MTKTANSQVRQQKKSTQKNNSPGKETNGLAEDGFRLCRALTAKNKPIMGEPPRQVSREMAPLEIFYQCAGPAYDRFGDELHALVKRTASKRKTPPLWGRRPEPIPPHEKTTTTETPPTFVLFLGSDHLRQIATAFLCQYSDLVTSVRQIYQSKNRVVQSHYWEILLQSNVHVFVVINPALVYHDSWQELLEKHVLNMPLSKMDIVITSKLHGYSPKQGVAFEEFWVDHHEKDAPVPDMVHQDPIKYMDLLVSTSEDTKGSVVYEGPIIYVSLFAPYGQSDYDRVLQVIADLKKGKQLPPEPRDPKKMNKLDHTKNQKALLQQSTEGKGSQTRRLQQQQQPNKLGKRTNIMAIDARKHVDAIGECATVTAEQVGSCITDARHDIYKKGTRCFGEKGSHADLIAWDVIEAIHKLMQRPRPET</sequence>
<accession>A0A9N8HLH3</accession>
<evidence type="ECO:0000256" key="1">
    <source>
        <dbReference type="SAM" id="MobiDB-lite"/>
    </source>
</evidence>
<comment type="caution">
    <text evidence="2">The sequence shown here is derived from an EMBL/GenBank/DDBJ whole genome shotgun (WGS) entry which is preliminary data.</text>
</comment>
<feature type="region of interest" description="Disordered" evidence="1">
    <location>
        <begin position="295"/>
        <end position="343"/>
    </location>
</feature>